<sequence length="227" mass="25684">MKKVYYITKRNTATNLDSSISLLELLEIKQLQDKQLFLKLQQCNCLIFTSKNAIFALEENAGQKWHKIPCYVIGKGSNQTLEHFGVKAKFIGTQSYGNSFAMELQHQLKGKKPLFIRAKKIASSLVEILGDAQIHLLESILYETLPIKLSQTQKEKLMPQKDAILFFSAPSSVEAFLLNFQWQKNYTALCIGKTTLKYTKTSLGARAKILLSPHLSIHSSLEFAKTL</sequence>
<keyword evidence="5 9" id="KW-0627">Porphyrin biosynthesis</keyword>
<dbReference type="InterPro" id="IPR003754">
    <property type="entry name" value="4pyrrol_synth_uPrphyn_synth"/>
</dbReference>
<dbReference type="Proteomes" id="UP000029920">
    <property type="component" value="Unassembled WGS sequence"/>
</dbReference>
<name>A0A4U8UHR8_9HELI</name>
<comment type="similarity">
    <text evidence="2 9">Belongs to the uroporphyrinogen-III synthase family.</text>
</comment>
<evidence type="ECO:0000313" key="11">
    <source>
        <dbReference type="EMBL" id="TLE16649.1"/>
    </source>
</evidence>
<keyword evidence="12" id="KW-1185">Reference proteome</keyword>
<comment type="pathway">
    <text evidence="1 9">Porphyrin-containing compound metabolism; protoporphyrin-IX biosynthesis; coproporphyrinogen-III from 5-aminolevulinate: step 3/4.</text>
</comment>
<evidence type="ECO:0000256" key="4">
    <source>
        <dbReference type="ARBA" id="ARBA00023239"/>
    </source>
</evidence>
<gene>
    <name evidence="11" type="ORF">LS72_002020</name>
</gene>
<dbReference type="SUPFAM" id="SSF69618">
    <property type="entry name" value="HemD-like"/>
    <property type="match status" value="1"/>
</dbReference>
<evidence type="ECO:0000259" key="10">
    <source>
        <dbReference type="Pfam" id="PF02602"/>
    </source>
</evidence>
<dbReference type="PANTHER" id="PTHR38042">
    <property type="entry name" value="UROPORPHYRINOGEN-III SYNTHASE, CHLOROPLASTIC"/>
    <property type="match status" value="1"/>
</dbReference>
<dbReference type="Gene3D" id="3.40.50.10090">
    <property type="match status" value="2"/>
</dbReference>
<evidence type="ECO:0000256" key="5">
    <source>
        <dbReference type="ARBA" id="ARBA00023244"/>
    </source>
</evidence>
<evidence type="ECO:0000256" key="1">
    <source>
        <dbReference type="ARBA" id="ARBA00004772"/>
    </source>
</evidence>
<dbReference type="RefSeq" id="WP_034553129.1">
    <property type="nucleotide sequence ID" value="NZ_JRPC02000004.1"/>
</dbReference>
<evidence type="ECO:0000256" key="8">
    <source>
        <dbReference type="ARBA" id="ARBA00048617"/>
    </source>
</evidence>
<dbReference type="GO" id="GO:0004852">
    <property type="term" value="F:uroporphyrinogen-III synthase activity"/>
    <property type="evidence" value="ECO:0007669"/>
    <property type="project" value="UniProtKB-UniRule"/>
</dbReference>
<comment type="caution">
    <text evidence="11">The sequence shown here is derived from an EMBL/GenBank/DDBJ whole genome shotgun (WGS) entry which is preliminary data.</text>
</comment>
<dbReference type="EMBL" id="JRPC02000004">
    <property type="protein sequence ID" value="TLE16649.1"/>
    <property type="molecule type" value="Genomic_DNA"/>
</dbReference>
<comment type="catalytic activity">
    <reaction evidence="8 9">
        <text>hydroxymethylbilane = uroporphyrinogen III + H2O</text>
        <dbReference type="Rhea" id="RHEA:18965"/>
        <dbReference type="ChEBI" id="CHEBI:15377"/>
        <dbReference type="ChEBI" id="CHEBI:57308"/>
        <dbReference type="ChEBI" id="CHEBI:57845"/>
        <dbReference type="EC" id="4.2.1.75"/>
    </reaction>
</comment>
<dbReference type="GO" id="GO:0006782">
    <property type="term" value="P:protoporphyrinogen IX biosynthetic process"/>
    <property type="evidence" value="ECO:0007669"/>
    <property type="project" value="UniProtKB-UniRule"/>
</dbReference>
<organism evidence="11 12">
    <name type="scientific">Helicobacter apodemus</name>
    <dbReference type="NCBI Taxonomy" id="135569"/>
    <lineage>
        <taxon>Bacteria</taxon>
        <taxon>Pseudomonadati</taxon>
        <taxon>Campylobacterota</taxon>
        <taxon>Epsilonproteobacteria</taxon>
        <taxon>Campylobacterales</taxon>
        <taxon>Helicobacteraceae</taxon>
        <taxon>Helicobacter</taxon>
    </lineage>
</organism>
<evidence type="ECO:0000256" key="2">
    <source>
        <dbReference type="ARBA" id="ARBA00008133"/>
    </source>
</evidence>
<dbReference type="EC" id="4.2.1.75" evidence="3 9"/>
<evidence type="ECO:0000256" key="3">
    <source>
        <dbReference type="ARBA" id="ARBA00013109"/>
    </source>
</evidence>
<evidence type="ECO:0000256" key="7">
    <source>
        <dbReference type="ARBA" id="ARBA00040167"/>
    </source>
</evidence>
<proteinExistence type="inferred from homology"/>
<evidence type="ECO:0000313" key="12">
    <source>
        <dbReference type="Proteomes" id="UP000029920"/>
    </source>
</evidence>
<evidence type="ECO:0000256" key="9">
    <source>
        <dbReference type="RuleBase" id="RU366031"/>
    </source>
</evidence>
<dbReference type="InterPro" id="IPR036108">
    <property type="entry name" value="4pyrrol_syn_uPrphyn_synt_sf"/>
</dbReference>
<dbReference type="PANTHER" id="PTHR38042:SF1">
    <property type="entry name" value="UROPORPHYRINOGEN-III SYNTHASE, CHLOROPLASTIC"/>
    <property type="match status" value="1"/>
</dbReference>
<dbReference type="GO" id="GO:0006780">
    <property type="term" value="P:uroporphyrinogen III biosynthetic process"/>
    <property type="evidence" value="ECO:0007669"/>
    <property type="project" value="UniProtKB-UniRule"/>
</dbReference>
<dbReference type="AlphaFoldDB" id="A0A4U8UHR8"/>
<dbReference type="UniPathway" id="UPA00251">
    <property type="reaction ID" value="UER00320"/>
</dbReference>
<dbReference type="CDD" id="cd06578">
    <property type="entry name" value="HemD"/>
    <property type="match status" value="1"/>
</dbReference>
<reference evidence="11 12" key="1">
    <citation type="journal article" date="2014" name="Genome Announc.">
        <title>Draft genome sequences of eight enterohepatic helicobacter species isolated from both laboratory and wild rodents.</title>
        <authorList>
            <person name="Sheh A."/>
            <person name="Shen Z."/>
            <person name="Fox J.G."/>
        </authorList>
    </citation>
    <scope>NUCLEOTIDE SEQUENCE [LARGE SCALE GENOMIC DNA]</scope>
    <source>
        <strain evidence="11 12">MIT-03-7007</strain>
    </source>
</reference>
<comment type="function">
    <text evidence="6 9">Catalyzes cyclization of the linear tetrapyrrole, hydroxymethylbilane, to the macrocyclic uroporphyrinogen III.</text>
</comment>
<keyword evidence="4 9" id="KW-0456">Lyase</keyword>
<feature type="domain" description="Tetrapyrrole biosynthesis uroporphyrinogen III synthase" evidence="10">
    <location>
        <begin position="34"/>
        <end position="200"/>
    </location>
</feature>
<dbReference type="Pfam" id="PF02602">
    <property type="entry name" value="HEM4"/>
    <property type="match status" value="1"/>
</dbReference>
<protein>
    <recommendedName>
        <fullName evidence="7 9">Uroporphyrinogen-III synthase</fullName>
        <ecNumber evidence="3 9">4.2.1.75</ecNumber>
    </recommendedName>
</protein>
<accession>A0A4U8UHR8</accession>
<dbReference type="InterPro" id="IPR039793">
    <property type="entry name" value="UROS/Hem4"/>
</dbReference>
<evidence type="ECO:0000256" key="6">
    <source>
        <dbReference type="ARBA" id="ARBA00037589"/>
    </source>
</evidence>